<feature type="DNA-binding region" description="Homeobox" evidence="9">
    <location>
        <begin position="79"/>
        <end position="138"/>
    </location>
</feature>
<reference evidence="15" key="1">
    <citation type="submission" date="2021-01" db="EMBL/GenBank/DDBJ databases">
        <title>Adiantum capillus-veneris genome.</title>
        <authorList>
            <person name="Fang Y."/>
            <person name="Liao Q."/>
        </authorList>
    </citation>
    <scope>NUCLEOTIDE SEQUENCE</scope>
    <source>
        <strain evidence="15">H3</strain>
        <tissue evidence="15">Leaf</tissue>
    </source>
</reference>
<evidence type="ECO:0000256" key="12">
    <source>
        <dbReference type="SAM" id="MobiDB-lite"/>
    </source>
</evidence>
<dbReference type="CDD" id="cd08875">
    <property type="entry name" value="START_ArGLABRA2_like"/>
    <property type="match status" value="1"/>
</dbReference>
<sequence length="1055" mass="117192">MLLMSARMFKKMSQLHALQRHALRNEQDNGKSASLAAAATTTGSGDDQQSSKDEHDSSSRRITGEGTSHDDQDYEHASKRPRRHRHTPDQVQMLESVFKYCPLPDKKLRQDLSDTLRMNEMQVKFWFQNRRIQMKALRERSDNAQLRAEIKRMNEENMSIREAINQQMPPFTTINDPVSAQQQAIDELQRRRVESTRLREELDHAMSKSVAWSAPLPSSVPQFALPLASAPPDTLSLELAVGRHPATQETKREQQPSVQATALLLEPGKKMDSDCTIIQVSEQEHGRGPKPEAIVTVDDQASGKKSLSDGSFWKSPSGVQKPGQRGEVVNGFWKTSGVINVEGPASGHASQDEQENACGKHVEETGSGDDQDDDEAWKKKSYRHTAEQIHQLELFFKRCAHPDQRQREQLSNALGLNLRQVKFWFQNRRNQMKTLQERHDNTQLRAEVDRLRAENVTIREAIKHHLATCSESASVHQEPMEEHKKRVDNAWLRDEVEHAKRAVSGGQGVPPLAVAFPDSLSLELGVGRRPTLQEPTTSGRGEQQQHQQQSQGAPTLLEVALSWPGGISGSEKAAVVDLAESALQEIIHMVQAEEPLWIKQAAGDQLPVVRLDSDAYMKRFPGRTGKRLPGLVTEATRETGLVGMNSVALLDTLMDANKWTVMFPSIIAKALTIKVLSPGTAATLDGALQLMYAELQVLSPLLQSRQMYFLRYCKQTADKQWAVVDVSMDCLRDNPPSCLLQCRRRPSGCIIQDSPNGLLQVTWLEHVEVDYHGANHTYVPFLSSGSAFGAKRWICALQRYCEDVGSLLVTNMLPAHELGVVNTLEGRRAMLRLAKKMMNKYCSNVSSTANSSWVDLSIASGSNQDDVRFTTRDNSGDGILLCAVTSTWLPFSHYRVFDYLRSEEYRAQRNVLANGSAQEMSRITKSQHPGNGVSLLRVNGPSQSNILILQESWTDESGSLLVYMPNRSAALVPPSGEGASGSNMASKKPSTSSLLTVSFQTVVSHAPPASGNMNNPSSNPISNILLNTMESMKTVSKIILNTLQHIQTAIESSKV</sequence>
<comment type="subcellular location">
    <subcellularLocation>
        <location evidence="1 9 10">Nucleus</location>
    </subcellularLocation>
</comment>
<dbReference type="GO" id="GO:0005634">
    <property type="term" value="C:nucleus"/>
    <property type="evidence" value="ECO:0007669"/>
    <property type="project" value="UniProtKB-SubCell"/>
</dbReference>
<dbReference type="CDD" id="cd00086">
    <property type="entry name" value="homeodomain"/>
    <property type="match status" value="2"/>
</dbReference>
<evidence type="ECO:0000256" key="6">
    <source>
        <dbReference type="ARBA" id="ARBA00023155"/>
    </source>
</evidence>
<dbReference type="SUPFAM" id="SSF46689">
    <property type="entry name" value="Homeodomain-like"/>
    <property type="match status" value="2"/>
</dbReference>
<dbReference type="InterPro" id="IPR001356">
    <property type="entry name" value="HD"/>
</dbReference>
<comment type="caution">
    <text evidence="15">The sequence shown here is derived from an EMBL/GenBank/DDBJ whole genome shotgun (WGS) entry which is preliminary data.</text>
</comment>
<accession>A0A9D4ZF06</accession>
<name>A0A9D4ZF06_ADICA</name>
<dbReference type="SMART" id="SM00389">
    <property type="entry name" value="HOX"/>
    <property type="match status" value="2"/>
</dbReference>
<dbReference type="SUPFAM" id="SSF55961">
    <property type="entry name" value="Bet v1-like"/>
    <property type="match status" value="2"/>
</dbReference>
<dbReference type="FunFam" id="1.10.10.60:FF:000229">
    <property type="entry name" value="Homeobox-leucine zipper protein HDG1"/>
    <property type="match status" value="1"/>
</dbReference>
<dbReference type="InterPro" id="IPR017970">
    <property type="entry name" value="Homeobox_CS"/>
</dbReference>
<evidence type="ECO:0000256" key="3">
    <source>
        <dbReference type="ARBA" id="ARBA00023015"/>
    </source>
</evidence>
<feature type="compositionally biased region" description="Polar residues" evidence="12">
    <location>
        <begin position="533"/>
        <end position="542"/>
    </location>
</feature>
<evidence type="ECO:0000256" key="5">
    <source>
        <dbReference type="ARBA" id="ARBA00023125"/>
    </source>
</evidence>
<evidence type="ECO:0000256" key="10">
    <source>
        <dbReference type="RuleBase" id="RU000682"/>
    </source>
</evidence>
<dbReference type="InterPro" id="IPR057993">
    <property type="entry name" value="HD-Zip_IV_C"/>
</dbReference>
<evidence type="ECO:0000256" key="2">
    <source>
        <dbReference type="ARBA" id="ARBA00006789"/>
    </source>
</evidence>
<proteinExistence type="inferred from homology"/>
<dbReference type="SMART" id="SM00234">
    <property type="entry name" value="START"/>
    <property type="match status" value="1"/>
</dbReference>
<dbReference type="Pfam" id="PF25797">
    <property type="entry name" value="PDF2_C"/>
    <property type="match status" value="1"/>
</dbReference>
<dbReference type="InterPro" id="IPR002913">
    <property type="entry name" value="START_lipid-bd_dom"/>
</dbReference>
<feature type="domain" description="Homeobox" evidence="13">
    <location>
        <begin position="77"/>
        <end position="137"/>
    </location>
</feature>
<feature type="domain" description="Homeobox" evidence="13">
    <location>
        <begin position="375"/>
        <end position="435"/>
    </location>
</feature>
<feature type="region of interest" description="Disordered" evidence="12">
    <location>
        <begin position="301"/>
        <end position="325"/>
    </location>
</feature>
<evidence type="ECO:0000256" key="11">
    <source>
        <dbReference type="SAM" id="Coils"/>
    </source>
</evidence>
<protein>
    <submittedName>
        <fullName evidence="15">Uncharacterized protein</fullName>
    </submittedName>
</protein>
<evidence type="ECO:0000313" key="16">
    <source>
        <dbReference type="Proteomes" id="UP000886520"/>
    </source>
</evidence>
<feature type="region of interest" description="Disordered" evidence="12">
    <location>
        <begin position="342"/>
        <end position="375"/>
    </location>
</feature>
<dbReference type="Gene3D" id="3.30.530.20">
    <property type="match status" value="1"/>
</dbReference>
<keyword evidence="6 9" id="KW-0371">Homeobox</keyword>
<organism evidence="15 16">
    <name type="scientific">Adiantum capillus-veneris</name>
    <name type="common">Maidenhair fern</name>
    <dbReference type="NCBI Taxonomy" id="13818"/>
    <lineage>
        <taxon>Eukaryota</taxon>
        <taxon>Viridiplantae</taxon>
        <taxon>Streptophyta</taxon>
        <taxon>Embryophyta</taxon>
        <taxon>Tracheophyta</taxon>
        <taxon>Polypodiopsida</taxon>
        <taxon>Polypodiidae</taxon>
        <taxon>Polypodiales</taxon>
        <taxon>Pteridineae</taxon>
        <taxon>Pteridaceae</taxon>
        <taxon>Vittarioideae</taxon>
        <taxon>Adiantum</taxon>
    </lineage>
</organism>
<keyword evidence="3" id="KW-0805">Transcription regulation</keyword>
<dbReference type="OrthoDB" id="1884516at2759"/>
<dbReference type="Pfam" id="PF01852">
    <property type="entry name" value="START"/>
    <property type="match status" value="1"/>
</dbReference>
<dbReference type="PANTHER" id="PTHR45654:SF77">
    <property type="entry name" value="HOMEOBOX-LEUCINE ZIPPER PROTEIN MERISTEM L1"/>
    <property type="match status" value="1"/>
</dbReference>
<keyword evidence="5 9" id="KW-0238">DNA-binding</keyword>
<evidence type="ECO:0000256" key="1">
    <source>
        <dbReference type="ARBA" id="ARBA00004123"/>
    </source>
</evidence>
<feature type="region of interest" description="Disordered" evidence="12">
    <location>
        <begin position="20"/>
        <end position="90"/>
    </location>
</feature>
<dbReference type="GO" id="GO:0000981">
    <property type="term" value="F:DNA-binding transcription factor activity, RNA polymerase II-specific"/>
    <property type="evidence" value="ECO:0007669"/>
    <property type="project" value="InterPro"/>
</dbReference>
<dbReference type="Gene3D" id="1.10.10.60">
    <property type="entry name" value="Homeodomain-like"/>
    <property type="match status" value="2"/>
</dbReference>
<dbReference type="PROSITE" id="PS00027">
    <property type="entry name" value="HOMEOBOX_1"/>
    <property type="match status" value="2"/>
</dbReference>
<evidence type="ECO:0000259" key="13">
    <source>
        <dbReference type="PROSITE" id="PS50071"/>
    </source>
</evidence>
<dbReference type="GO" id="GO:0003677">
    <property type="term" value="F:DNA binding"/>
    <property type="evidence" value="ECO:0007669"/>
    <property type="project" value="UniProtKB-UniRule"/>
</dbReference>
<dbReference type="InterPro" id="IPR042160">
    <property type="entry name" value="HD-Zip_IV"/>
</dbReference>
<evidence type="ECO:0000259" key="14">
    <source>
        <dbReference type="PROSITE" id="PS50848"/>
    </source>
</evidence>
<gene>
    <name evidence="15" type="ORF">GOP47_0013136</name>
</gene>
<evidence type="ECO:0000313" key="15">
    <source>
        <dbReference type="EMBL" id="KAI5070885.1"/>
    </source>
</evidence>
<dbReference type="Pfam" id="PF00046">
    <property type="entry name" value="Homeodomain"/>
    <property type="match status" value="2"/>
</dbReference>
<evidence type="ECO:0000256" key="9">
    <source>
        <dbReference type="PROSITE-ProRule" id="PRU00108"/>
    </source>
</evidence>
<dbReference type="Proteomes" id="UP000886520">
    <property type="component" value="Chromosome 13"/>
</dbReference>
<dbReference type="InterPro" id="IPR023393">
    <property type="entry name" value="START-like_dom_sf"/>
</dbReference>
<feature type="compositionally biased region" description="Acidic residues" evidence="12">
    <location>
        <begin position="366"/>
        <end position="375"/>
    </location>
</feature>
<feature type="domain" description="START" evidence="14">
    <location>
        <begin position="568"/>
        <end position="806"/>
    </location>
</feature>
<dbReference type="PROSITE" id="PS50071">
    <property type="entry name" value="HOMEOBOX_2"/>
    <property type="match status" value="2"/>
</dbReference>
<dbReference type="EMBL" id="JABFUD020000013">
    <property type="protein sequence ID" value="KAI5070885.1"/>
    <property type="molecule type" value="Genomic_DNA"/>
</dbReference>
<keyword evidence="7" id="KW-0804">Transcription</keyword>
<keyword evidence="8 9" id="KW-0539">Nucleus</keyword>
<evidence type="ECO:0000256" key="4">
    <source>
        <dbReference type="ARBA" id="ARBA00023054"/>
    </source>
</evidence>
<evidence type="ECO:0000256" key="7">
    <source>
        <dbReference type="ARBA" id="ARBA00023163"/>
    </source>
</evidence>
<feature type="coiled-coil region" evidence="11">
    <location>
        <begin position="136"/>
        <end position="205"/>
    </location>
</feature>
<feature type="compositionally biased region" description="Low complexity" evidence="12">
    <location>
        <begin position="30"/>
        <end position="45"/>
    </location>
</feature>
<dbReference type="PANTHER" id="PTHR45654">
    <property type="entry name" value="HOMEOBOX-LEUCINE ZIPPER PROTEIN MERISTEM L1"/>
    <property type="match status" value="1"/>
</dbReference>
<keyword evidence="4 11" id="KW-0175">Coiled coil</keyword>
<evidence type="ECO:0000256" key="8">
    <source>
        <dbReference type="ARBA" id="ARBA00023242"/>
    </source>
</evidence>
<feature type="DNA-binding region" description="Homeobox" evidence="9">
    <location>
        <begin position="377"/>
        <end position="436"/>
    </location>
</feature>
<feature type="compositionally biased region" description="Basic and acidic residues" evidence="12">
    <location>
        <begin position="49"/>
        <end position="78"/>
    </location>
</feature>
<dbReference type="PROSITE" id="PS50848">
    <property type="entry name" value="START"/>
    <property type="match status" value="1"/>
</dbReference>
<dbReference type="GO" id="GO:0008289">
    <property type="term" value="F:lipid binding"/>
    <property type="evidence" value="ECO:0007669"/>
    <property type="project" value="InterPro"/>
</dbReference>
<feature type="region of interest" description="Disordered" evidence="12">
    <location>
        <begin position="530"/>
        <end position="553"/>
    </location>
</feature>
<comment type="similarity">
    <text evidence="2">Belongs to the HD-ZIP homeobox family. Class IV subfamily.</text>
</comment>
<keyword evidence="16" id="KW-1185">Reference proteome</keyword>
<dbReference type="AlphaFoldDB" id="A0A9D4ZF06"/>
<dbReference type="InterPro" id="IPR009057">
    <property type="entry name" value="Homeodomain-like_sf"/>
</dbReference>